<protein>
    <submittedName>
        <fullName evidence="2">DUF4123 domain-containing protein</fullName>
    </submittedName>
</protein>
<dbReference type="InterPro" id="IPR025391">
    <property type="entry name" value="DUF4123"/>
</dbReference>
<evidence type="ECO:0000313" key="3">
    <source>
        <dbReference type="Proteomes" id="UP000698240"/>
    </source>
</evidence>
<feature type="domain" description="DUF4123" evidence="1">
    <location>
        <begin position="31"/>
        <end position="153"/>
    </location>
</feature>
<name>A0AA90XXY9_9GAMM</name>
<evidence type="ECO:0000259" key="1">
    <source>
        <dbReference type="Pfam" id="PF13503"/>
    </source>
</evidence>
<dbReference type="AlphaFoldDB" id="A0AA90XXY9"/>
<dbReference type="Pfam" id="PF13503">
    <property type="entry name" value="DUF4123"/>
    <property type="match status" value="1"/>
</dbReference>
<accession>A0AA90XXY9</accession>
<sequence>MDDKIEAAIQHWLIQIEQVCISTDNPYVNIIVDQTGHIPSLIPDLKRFQPEISWCSLLENEPENIYIDDVPVFLQIQTDIWQQKEWLSALLRQYHDPSRVLLFFSLYDFKQLAQYLQRLIIAEWEGRKGVMRFYDTRMFPLLMNSILTEQQQHYFLDAAQLWSWRDRDGKSIWLPGQIQRAVELNSDVLLTLDDKQYDRFGYISDIECFSDVHLRHYPEFSREELFQHLWTSVDSMVENQVVDNEEFFIEYLSKEEK</sequence>
<proteinExistence type="predicted"/>
<gene>
    <name evidence="2" type="ORF">HB980_17365</name>
</gene>
<dbReference type="Proteomes" id="UP000698240">
    <property type="component" value="Unassembled WGS sequence"/>
</dbReference>
<evidence type="ECO:0000313" key="2">
    <source>
        <dbReference type="EMBL" id="NIL28305.1"/>
    </source>
</evidence>
<comment type="caution">
    <text evidence="2">The sequence shown here is derived from an EMBL/GenBank/DDBJ whole genome shotgun (WGS) entry which is preliminary data.</text>
</comment>
<dbReference type="EMBL" id="JAASAN010000009">
    <property type="protein sequence ID" value="NIL28305.1"/>
    <property type="molecule type" value="Genomic_DNA"/>
</dbReference>
<dbReference type="RefSeq" id="WP_050287313.1">
    <property type="nucleotide sequence ID" value="NZ_CP110790.1"/>
</dbReference>
<reference evidence="2" key="1">
    <citation type="submission" date="2020-03" db="EMBL/GenBank/DDBJ databases">
        <authorList>
            <person name="Kislichkina A."/>
            <person name="Dentovskaya S."/>
            <person name="Shaikhutdinov R."/>
            <person name="Ivanov S."/>
            <person name="Sizova A."/>
            <person name="Solomentsev V."/>
            <person name="Bogun A."/>
        </authorList>
    </citation>
    <scope>NUCLEOTIDE SEQUENCE</scope>
    <source>
        <strain evidence="2">SCPM-O-B-8025</strain>
    </source>
</reference>
<organism evidence="2 3">
    <name type="scientific">Yersinia massiliensis</name>
    <dbReference type="NCBI Taxonomy" id="419257"/>
    <lineage>
        <taxon>Bacteria</taxon>
        <taxon>Pseudomonadati</taxon>
        <taxon>Pseudomonadota</taxon>
        <taxon>Gammaproteobacteria</taxon>
        <taxon>Enterobacterales</taxon>
        <taxon>Yersiniaceae</taxon>
        <taxon>Yersinia</taxon>
    </lineage>
</organism>